<dbReference type="AlphaFoldDB" id="A0A9X2I2C8"/>
<reference evidence="1" key="2">
    <citation type="submission" date="2023-01" db="EMBL/GenBank/DDBJ databases">
        <title>Gilvimarinus xylanilyticus HB14 isolated from Caulerpa lentillifera aquaculture base in Hainan, China.</title>
        <authorList>
            <person name="Zhang Y.-J."/>
        </authorList>
    </citation>
    <scope>NUCLEOTIDE SEQUENCE</scope>
    <source>
        <strain evidence="1">HB14</strain>
    </source>
</reference>
<dbReference type="Pfam" id="PF13671">
    <property type="entry name" value="AAA_33"/>
    <property type="match status" value="1"/>
</dbReference>
<dbReference type="Gene3D" id="3.40.50.300">
    <property type="entry name" value="P-loop containing nucleotide triphosphate hydrolases"/>
    <property type="match status" value="1"/>
</dbReference>
<accession>A0A9X2I2C8</accession>
<sequence>MSKGTLTFFCGKMGAGKSTRAKQMAADSHAVLLSEDEWLAALYPGQIASLADYVRMSGRLKGQVTTLVQSMLLAGVDVILDFPANTRAQRQWFRDIFTEVGAEHRLVYLEQTDDICLQRIRKRRRTEPGREQTDTPDMFAQVSHYFEPPGAEEGFNIAR</sequence>
<dbReference type="SUPFAM" id="SSF52540">
    <property type="entry name" value="P-loop containing nucleoside triphosphate hydrolases"/>
    <property type="match status" value="1"/>
</dbReference>
<name>A0A9X2I2C8_9GAMM</name>
<evidence type="ECO:0000313" key="1">
    <source>
        <dbReference type="EMBL" id="MCP8899528.1"/>
    </source>
</evidence>
<keyword evidence="1" id="KW-0067">ATP-binding</keyword>
<dbReference type="Proteomes" id="UP001139319">
    <property type="component" value="Unassembled WGS sequence"/>
</dbReference>
<dbReference type="GO" id="GO:0005524">
    <property type="term" value="F:ATP binding"/>
    <property type="evidence" value="ECO:0007669"/>
    <property type="project" value="UniProtKB-KW"/>
</dbReference>
<proteinExistence type="predicted"/>
<gene>
    <name evidence="1" type="ORF">M6D89_09480</name>
</gene>
<dbReference type="EMBL" id="JAMFTH010000002">
    <property type="protein sequence ID" value="MCP8899528.1"/>
    <property type="molecule type" value="Genomic_DNA"/>
</dbReference>
<organism evidence="1 2">
    <name type="scientific">Gilvimarinus xylanilyticus</name>
    <dbReference type="NCBI Taxonomy" id="2944139"/>
    <lineage>
        <taxon>Bacteria</taxon>
        <taxon>Pseudomonadati</taxon>
        <taxon>Pseudomonadota</taxon>
        <taxon>Gammaproteobacteria</taxon>
        <taxon>Cellvibrionales</taxon>
        <taxon>Cellvibrionaceae</taxon>
        <taxon>Gilvimarinus</taxon>
    </lineage>
</organism>
<evidence type="ECO:0000313" key="2">
    <source>
        <dbReference type="Proteomes" id="UP001139319"/>
    </source>
</evidence>
<comment type="caution">
    <text evidence="1">The sequence shown here is derived from an EMBL/GenBank/DDBJ whole genome shotgun (WGS) entry which is preliminary data.</text>
</comment>
<keyword evidence="1" id="KW-0547">Nucleotide-binding</keyword>
<dbReference type="InterPro" id="IPR027417">
    <property type="entry name" value="P-loop_NTPase"/>
</dbReference>
<reference evidence="1" key="1">
    <citation type="submission" date="2022-05" db="EMBL/GenBank/DDBJ databases">
        <authorList>
            <person name="Sun H.-N."/>
        </authorList>
    </citation>
    <scope>NUCLEOTIDE SEQUENCE</scope>
    <source>
        <strain evidence="1">HB14</strain>
    </source>
</reference>
<protein>
    <submittedName>
        <fullName evidence="1">ATP-binding protein</fullName>
    </submittedName>
</protein>
<dbReference type="RefSeq" id="WP_253967825.1">
    <property type="nucleotide sequence ID" value="NZ_JAMFTH010000002.1"/>
</dbReference>
<keyword evidence="2" id="KW-1185">Reference proteome</keyword>